<evidence type="ECO:0000256" key="3">
    <source>
        <dbReference type="ARBA" id="ARBA00022827"/>
    </source>
</evidence>
<keyword evidence="2" id="KW-0285">Flavoprotein</keyword>
<organism evidence="5 6">
    <name type="scientific">Streptomyces camelliae</name>
    <dbReference type="NCBI Taxonomy" id="3004093"/>
    <lineage>
        <taxon>Bacteria</taxon>
        <taxon>Bacillati</taxon>
        <taxon>Actinomycetota</taxon>
        <taxon>Actinomycetes</taxon>
        <taxon>Kitasatosporales</taxon>
        <taxon>Streptomycetaceae</taxon>
        <taxon>Streptomyces</taxon>
    </lineage>
</organism>
<dbReference type="Proteomes" id="UP001212326">
    <property type="component" value="Chromosome"/>
</dbReference>
<dbReference type="SUPFAM" id="SSF51905">
    <property type="entry name" value="FAD/NAD(P)-binding domain"/>
    <property type="match status" value="1"/>
</dbReference>
<dbReference type="PANTHER" id="PTHR43004:SF19">
    <property type="entry name" value="BINDING MONOOXYGENASE, PUTATIVE (JCVI)-RELATED"/>
    <property type="match status" value="1"/>
</dbReference>
<dbReference type="InterPro" id="IPR036188">
    <property type="entry name" value="FAD/NAD-bd_sf"/>
</dbReference>
<evidence type="ECO:0000259" key="4">
    <source>
        <dbReference type="Pfam" id="PF01494"/>
    </source>
</evidence>
<comment type="cofactor">
    <cofactor evidence="1">
        <name>FAD</name>
        <dbReference type="ChEBI" id="CHEBI:57692"/>
    </cofactor>
</comment>
<feature type="domain" description="FAD-binding" evidence="4">
    <location>
        <begin position="3"/>
        <end position="68"/>
    </location>
</feature>
<name>A0ABY7PDB1_9ACTN</name>
<dbReference type="InterPro" id="IPR050641">
    <property type="entry name" value="RIFMO-like"/>
</dbReference>
<protein>
    <submittedName>
        <fullName evidence="5">FAD-dependent monooxygenase</fullName>
    </submittedName>
</protein>
<dbReference type="PANTHER" id="PTHR43004">
    <property type="entry name" value="TRK SYSTEM POTASSIUM UPTAKE PROTEIN"/>
    <property type="match status" value="1"/>
</dbReference>
<gene>
    <name evidence="5" type="ORF">O1G22_40250</name>
</gene>
<keyword evidence="6" id="KW-1185">Reference proteome</keyword>
<keyword evidence="5" id="KW-0560">Oxidoreductase</keyword>
<keyword evidence="3" id="KW-0274">FAD</keyword>
<evidence type="ECO:0000256" key="2">
    <source>
        <dbReference type="ARBA" id="ARBA00022630"/>
    </source>
</evidence>
<evidence type="ECO:0000313" key="5">
    <source>
        <dbReference type="EMBL" id="WBO68603.1"/>
    </source>
</evidence>
<reference evidence="5 6" key="1">
    <citation type="submission" date="2022-12" db="EMBL/GenBank/DDBJ databases">
        <authorList>
            <person name="Mo P."/>
        </authorList>
    </citation>
    <scope>NUCLEOTIDE SEQUENCE [LARGE SCALE GENOMIC DNA]</scope>
    <source>
        <strain evidence="5 6">HUAS 2-6</strain>
    </source>
</reference>
<evidence type="ECO:0000256" key="1">
    <source>
        <dbReference type="ARBA" id="ARBA00001974"/>
    </source>
</evidence>
<accession>A0ABY7PDB1</accession>
<keyword evidence="5" id="KW-0503">Monooxygenase</keyword>
<dbReference type="Gene3D" id="3.50.50.60">
    <property type="entry name" value="FAD/NAD(P)-binding domain"/>
    <property type="match status" value="1"/>
</dbReference>
<dbReference type="Pfam" id="PF01494">
    <property type="entry name" value="FAD_binding_3"/>
    <property type="match status" value="1"/>
</dbReference>
<proteinExistence type="predicted"/>
<dbReference type="GO" id="GO:0004497">
    <property type="term" value="F:monooxygenase activity"/>
    <property type="evidence" value="ECO:0007669"/>
    <property type="project" value="UniProtKB-KW"/>
</dbReference>
<sequence>MNETDVLIIGGGPVGPALALDLRSRGVACMVLETMDGRIRHPGVGTVGPRSMELMRRWGLAERIRKAAGTVTIRSTSPG</sequence>
<evidence type="ECO:0000313" key="6">
    <source>
        <dbReference type="Proteomes" id="UP001212326"/>
    </source>
</evidence>
<dbReference type="InterPro" id="IPR002938">
    <property type="entry name" value="FAD-bd"/>
</dbReference>
<dbReference type="RefSeq" id="WP_270085835.1">
    <property type="nucleotide sequence ID" value="NZ_CP115300.1"/>
</dbReference>
<dbReference type="EMBL" id="CP115300">
    <property type="protein sequence ID" value="WBO68603.1"/>
    <property type="molecule type" value="Genomic_DNA"/>
</dbReference>